<dbReference type="Proteomes" id="UP001499942">
    <property type="component" value="Unassembled WGS sequence"/>
</dbReference>
<dbReference type="EMBL" id="BAAASR010000013">
    <property type="protein sequence ID" value="GAA2489801.1"/>
    <property type="molecule type" value="Genomic_DNA"/>
</dbReference>
<sequence length="86" mass="9074">MTGGKADLPPVGAIVLDTTRNHVGRVMGADGPYLQLRPLGGGREWDVEPTHLHPLTGAELLSALVAEANARSWRRRNLGNGPPSAS</sequence>
<comment type="caution">
    <text evidence="1">The sequence shown here is derived from an EMBL/GenBank/DDBJ whole genome shotgun (WGS) entry which is preliminary data.</text>
</comment>
<name>A0ABN3LUW4_9ACTN</name>
<protein>
    <recommendedName>
        <fullName evidence="3">Secreted protein</fullName>
    </recommendedName>
</protein>
<reference evidence="1 2" key="1">
    <citation type="journal article" date="2019" name="Int. J. Syst. Evol. Microbiol.">
        <title>The Global Catalogue of Microorganisms (GCM) 10K type strain sequencing project: providing services to taxonomists for standard genome sequencing and annotation.</title>
        <authorList>
            <consortium name="The Broad Institute Genomics Platform"/>
            <consortium name="The Broad Institute Genome Sequencing Center for Infectious Disease"/>
            <person name="Wu L."/>
            <person name="Ma J."/>
        </authorList>
    </citation>
    <scope>NUCLEOTIDE SEQUENCE [LARGE SCALE GENOMIC DNA]</scope>
    <source>
        <strain evidence="1 2">JCM 5062</strain>
    </source>
</reference>
<organism evidence="1 2">
    <name type="scientific">Streptomyces gobitricini</name>
    <dbReference type="NCBI Taxonomy" id="68211"/>
    <lineage>
        <taxon>Bacteria</taxon>
        <taxon>Bacillati</taxon>
        <taxon>Actinomycetota</taxon>
        <taxon>Actinomycetes</taxon>
        <taxon>Kitasatosporales</taxon>
        <taxon>Streptomycetaceae</taxon>
        <taxon>Streptomyces</taxon>
    </lineage>
</organism>
<evidence type="ECO:0008006" key="3">
    <source>
        <dbReference type="Google" id="ProtNLM"/>
    </source>
</evidence>
<proteinExistence type="predicted"/>
<evidence type="ECO:0000313" key="1">
    <source>
        <dbReference type="EMBL" id="GAA2489801.1"/>
    </source>
</evidence>
<accession>A0ABN3LUW4</accession>
<gene>
    <name evidence="1" type="ORF">GCM10010393_21870</name>
</gene>
<keyword evidence="2" id="KW-1185">Reference proteome</keyword>
<evidence type="ECO:0000313" key="2">
    <source>
        <dbReference type="Proteomes" id="UP001499942"/>
    </source>
</evidence>